<evidence type="ECO:0000256" key="1">
    <source>
        <dbReference type="SAM" id="SignalP"/>
    </source>
</evidence>
<evidence type="ECO:0000313" key="2">
    <source>
        <dbReference type="EMBL" id="GAA0812946.1"/>
    </source>
</evidence>
<dbReference type="RefSeq" id="WP_215981231.1">
    <property type="nucleotide sequence ID" value="NZ_BAAAFA010000002.1"/>
</dbReference>
<keyword evidence="1" id="KW-0732">Signal</keyword>
<comment type="caution">
    <text evidence="2">The sequence shown here is derived from an EMBL/GenBank/DDBJ whole genome shotgun (WGS) entry which is preliminary data.</text>
</comment>
<gene>
    <name evidence="2" type="ORF">GCM10009111_07580</name>
</gene>
<accession>A0ABN1L421</accession>
<evidence type="ECO:0000313" key="3">
    <source>
        <dbReference type="Proteomes" id="UP001500021"/>
    </source>
</evidence>
<dbReference type="EMBL" id="BAAAFA010000002">
    <property type="protein sequence ID" value="GAA0812946.1"/>
    <property type="molecule type" value="Genomic_DNA"/>
</dbReference>
<feature type="chain" id="PRO_5047126385" description="YtxH domain-containing protein" evidence="1">
    <location>
        <begin position="25"/>
        <end position="71"/>
    </location>
</feature>
<reference evidence="2 3" key="1">
    <citation type="journal article" date="2019" name="Int. J. Syst. Evol. Microbiol.">
        <title>The Global Catalogue of Microorganisms (GCM) 10K type strain sequencing project: providing services to taxonomists for standard genome sequencing and annotation.</title>
        <authorList>
            <consortium name="The Broad Institute Genomics Platform"/>
            <consortium name="The Broad Institute Genome Sequencing Center for Infectious Disease"/>
            <person name="Wu L."/>
            <person name="Ma J."/>
        </authorList>
    </citation>
    <scope>NUCLEOTIDE SEQUENCE [LARGE SCALE GENOMIC DNA]</scope>
    <source>
        <strain evidence="2 3">JCM 15608</strain>
    </source>
</reference>
<dbReference type="Proteomes" id="UP001500021">
    <property type="component" value="Unassembled WGS sequence"/>
</dbReference>
<organism evidence="2 3">
    <name type="scientific">Colwellia asteriadis</name>
    <dbReference type="NCBI Taxonomy" id="517723"/>
    <lineage>
        <taxon>Bacteria</taxon>
        <taxon>Pseudomonadati</taxon>
        <taxon>Pseudomonadota</taxon>
        <taxon>Gammaproteobacteria</taxon>
        <taxon>Alteromonadales</taxon>
        <taxon>Colwelliaceae</taxon>
        <taxon>Colwellia</taxon>
    </lineage>
</organism>
<dbReference type="PROSITE" id="PS51257">
    <property type="entry name" value="PROKAR_LIPOPROTEIN"/>
    <property type="match status" value="1"/>
</dbReference>
<feature type="signal peptide" evidence="1">
    <location>
        <begin position="1"/>
        <end position="24"/>
    </location>
</feature>
<sequence length="71" mass="7486">MNTYKNKTLALITVVAALSLGACSDDGAEELGEEFDKVVSDTKDAASDAGNAIEDACEDVKDKLETKDNDC</sequence>
<evidence type="ECO:0008006" key="4">
    <source>
        <dbReference type="Google" id="ProtNLM"/>
    </source>
</evidence>
<protein>
    <recommendedName>
        <fullName evidence="4">YtxH domain-containing protein</fullName>
    </recommendedName>
</protein>
<proteinExistence type="predicted"/>
<keyword evidence="3" id="KW-1185">Reference proteome</keyword>
<name>A0ABN1L421_9GAMM</name>